<accession>A0A1Y1W369</accession>
<dbReference type="OrthoDB" id="843225at2759"/>
<protein>
    <recommendedName>
        <fullName evidence="4">UspA domain-containing protein</fullName>
    </recommendedName>
</protein>
<comment type="caution">
    <text evidence="2">The sequence shown here is derived from an EMBL/GenBank/DDBJ whole genome shotgun (WGS) entry which is preliminary data.</text>
</comment>
<dbReference type="InterPro" id="IPR014729">
    <property type="entry name" value="Rossmann-like_a/b/a_fold"/>
</dbReference>
<name>A0A1Y1W369_9FUNG</name>
<dbReference type="Gene3D" id="3.40.50.620">
    <property type="entry name" value="HUPs"/>
    <property type="match status" value="1"/>
</dbReference>
<evidence type="ECO:0008006" key="4">
    <source>
        <dbReference type="Google" id="ProtNLM"/>
    </source>
</evidence>
<dbReference type="GeneID" id="63807163"/>
<evidence type="ECO:0000256" key="1">
    <source>
        <dbReference type="SAM" id="MobiDB-lite"/>
    </source>
</evidence>
<evidence type="ECO:0000313" key="3">
    <source>
        <dbReference type="Proteomes" id="UP000193922"/>
    </source>
</evidence>
<gene>
    <name evidence="2" type="ORF">DL89DRAFT_294455</name>
</gene>
<reference evidence="2 3" key="1">
    <citation type="submission" date="2016-07" db="EMBL/GenBank/DDBJ databases">
        <title>Pervasive Adenine N6-methylation of Active Genes in Fungi.</title>
        <authorList>
            <consortium name="DOE Joint Genome Institute"/>
            <person name="Mondo S.J."/>
            <person name="Dannebaum R.O."/>
            <person name="Kuo R.C."/>
            <person name="Labutti K."/>
            <person name="Haridas S."/>
            <person name="Kuo A."/>
            <person name="Salamov A."/>
            <person name="Ahrendt S.R."/>
            <person name="Lipzen A."/>
            <person name="Sullivan W."/>
            <person name="Andreopoulos W.B."/>
            <person name="Clum A."/>
            <person name="Lindquist E."/>
            <person name="Daum C."/>
            <person name="Ramamoorthy G.K."/>
            <person name="Gryganskyi A."/>
            <person name="Culley D."/>
            <person name="Magnuson J.K."/>
            <person name="James T.Y."/>
            <person name="O'Malley M.A."/>
            <person name="Stajich J.E."/>
            <person name="Spatafora J.W."/>
            <person name="Visel A."/>
            <person name="Grigoriev I.V."/>
        </authorList>
    </citation>
    <scope>NUCLEOTIDE SEQUENCE [LARGE SCALE GENOMIC DNA]</scope>
    <source>
        <strain evidence="2 3">ATCC 12442</strain>
    </source>
</reference>
<feature type="region of interest" description="Disordered" evidence="1">
    <location>
        <begin position="107"/>
        <end position="128"/>
    </location>
</feature>
<keyword evidence="3" id="KW-1185">Reference proteome</keyword>
<dbReference type="AlphaFoldDB" id="A0A1Y1W369"/>
<sequence length="271" mass="30027">MSREKKKLGAGGSCIFCIYDSGANCNQVIVLQITMHRISPTGLCSLALLVALLSRRSTLFASANTIAVPSSTGTIRPAAAARTTSQRTFMILLKAFAPDKAEIKKQMEEAGTPVRRSLSASDSETETENPNDFLINWTLKTYNVDPRKDMVILANVRPMAASTKTKWYDTSIAAYAQMFDAEEREKSIKLLQKYLDALWARGYQCRALAMLGEKREEVCNKAIEENVDNIIVGQRRKQKGLRIGMRTHNFAANLMMVSETPVAVVKLPAES</sequence>
<proteinExistence type="predicted"/>
<organism evidence="2 3">
    <name type="scientific">Linderina pennispora</name>
    <dbReference type="NCBI Taxonomy" id="61395"/>
    <lineage>
        <taxon>Eukaryota</taxon>
        <taxon>Fungi</taxon>
        <taxon>Fungi incertae sedis</taxon>
        <taxon>Zoopagomycota</taxon>
        <taxon>Kickxellomycotina</taxon>
        <taxon>Kickxellomycetes</taxon>
        <taxon>Kickxellales</taxon>
        <taxon>Kickxellaceae</taxon>
        <taxon>Linderina</taxon>
    </lineage>
</organism>
<dbReference type="EMBL" id="MCFD01000011">
    <property type="protein sequence ID" value="ORX67917.1"/>
    <property type="molecule type" value="Genomic_DNA"/>
</dbReference>
<dbReference type="SUPFAM" id="SSF52402">
    <property type="entry name" value="Adenine nucleotide alpha hydrolases-like"/>
    <property type="match status" value="1"/>
</dbReference>
<evidence type="ECO:0000313" key="2">
    <source>
        <dbReference type="EMBL" id="ORX67917.1"/>
    </source>
</evidence>
<dbReference type="STRING" id="61395.A0A1Y1W369"/>
<dbReference type="Proteomes" id="UP000193922">
    <property type="component" value="Unassembled WGS sequence"/>
</dbReference>
<dbReference type="RefSeq" id="XP_040741763.1">
    <property type="nucleotide sequence ID" value="XM_040890515.1"/>
</dbReference>